<feature type="transmembrane region" description="Helical" evidence="13">
    <location>
        <begin position="320"/>
        <end position="344"/>
    </location>
</feature>
<evidence type="ECO:0000256" key="6">
    <source>
        <dbReference type="ARBA" id="ARBA00022449"/>
    </source>
</evidence>
<dbReference type="InterPro" id="IPR048279">
    <property type="entry name" value="MdtK-like"/>
</dbReference>
<comment type="function">
    <text evidence="1">Multidrug efflux pump.</text>
</comment>
<evidence type="ECO:0000256" key="1">
    <source>
        <dbReference type="ARBA" id="ARBA00003408"/>
    </source>
</evidence>
<evidence type="ECO:0000256" key="7">
    <source>
        <dbReference type="ARBA" id="ARBA00022475"/>
    </source>
</evidence>
<dbReference type="NCBIfam" id="TIGR00797">
    <property type="entry name" value="matE"/>
    <property type="match status" value="1"/>
</dbReference>
<evidence type="ECO:0000256" key="11">
    <source>
        <dbReference type="ARBA" id="ARBA00023136"/>
    </source>
</evidence>
<dbReference type="GO" id="GO:0005886">
    <property type="term" value="C:plasma membrane"/>
    <property type="evidence" value="ECO:0007669"/>
    <property type="project" value="UniProtKB-SubCell"/>
</dbReference>
<evidence type="ECO:0000256" key="9">
    <source>
        <dbReference type="ARBA" id="ARBA00022989"/>
    </source>
</evidence>
<dbReference type="InterPro" id="IPR002528">
    <property type="entry name" value="MATE_fam"/>
</dbReference>
<dbReference type="GO" id="GO:0042910">
    <property type="term" value="F:xenobiotic transmembrane transporter activity"/>
    <property type="evidence" value="ECO:0007669"/>
    <property type="project" value="InterPro"/>
</dbReference>
<evidence type="ECO:0000256" key="13">
    <source>
        <dbReference type="SAM" id="Phobius"/>
    </source>
</evidence>
<feature type="transmembrane region" description="Helical" evidence="13">
    <location>
        <begin position="236"/>
        <end position="258"/>
    </location>
</feature>
<dbReference type="Proteomes" id="UP001058072">
    <property type="component" value="Chromosome"/>
</dbReference>
<dbReference type="PANTHER" id="PTHR43298:SF2">
    <property type="entry name" value="FMN_FAD EXPORTER YEEO-RELATED"/>
    <property type="match status" value="1"/>
</dbReference>
<feature type="transmembrane region" description="Helical" evidence="13">
    <location>
        <begin position="390"/>
        <end position="408"/>
    </location>
</feature>
<evidence type="ECO:0000256" key="3">
    <source>
        <dbReference type="ARBA" id="ARBA00010199"/>
    </source>
</evidence>
<feature type="transmembrane region" description="Helical" evidence="13">
    <location>
        <begin position="162"/>
        <end position="187"/>
    </location>
</feature>
<dbReference type="AlphaFoldDB" id="A0A9Q9FFF6"/>
<comment type="subcellular location">
    <subcellularLocation>
        <location evidence="2">Cell membrane</location>
        <topology evidence="2">Multi-pass membrane protein</topology>
    </subcellularLocation>
</comment>
<keyword evidence="9 13" id="KW-1133">Transmembrane helix</keyword>
<comment type="similarity">
    <text evidence="3">Belongs to the multi antimicrobial extrusion (MATE) (TC 2.A.66.1) family.</text>
</comment>
<dbReference type="GO" id="GO:0006811">
    <property type="term" value="P:monoatomic ion transport"/>
    <property type="evidence" value="ECO:0007669"/>
    <property type="project" value="UniProtKB-KW"/>
</dbReference>
<feature type="transmembrane region" description="Helical" evidence="13">
    <location>
        <begin position="54"/>
        <end position="76"/>
    </location>
</feature>
<organism evidence="14 15">
    <name type="scientific">Turicibacter bilis</name>
    <dbReference type="NCBI Taxonomy" id="2735723"/>
    <lineage>
        <taxon>Bacteria</taxon>
        <taxon>Bacillati</taxon>
        <taxon>Bacillota</taxon>
        <taxon>Erysipelotrichia</taxon>
        <taxon>Erysipelotrichales</taxon>
        <taxon>Turicibacteraceae</taxon>
        <taxon>Turicibacter</taxon>
    </lineage>
</organism>
<keyword evidence="10" id="KW-0406">Ion transport</keyword>
<evidence type="ECO:0000313" key="15">
    <source>
        <dbReference type="Proteomes" id="UP001058072"/>
    </source>
</evidence>
<accession>A0A9Q9FFF6</accession>
<evidence type="ECO:0000313" key="14">
    <source>
        <dbReference type="EMBL" id="UUF07616.1"/>
    </source>
</evidence>
<name>A0A9Q9FFF6_9FIRM</name>
<protein>
    <recommendedName>
        <fullName evidence="4">Probable multidrug resistance protein NorM</fullName>
    </recommendedName>
    <alternativeName>
        <fullName evidence="12">Multidrug-efflux transporter</fullName>
    </alternativeName>
</protein>
<feature type="transmembrane region" description="Helical" evidence="13">
    <location>
        <begin position="278"/>
        <end position="299"/>
    </location>
</feature>
<evidence type="ECO:0000256" key="8">
    <source>
        <dbReference type="ARBA" id="ARBA00022692"/>
    </source>
</evidence>
<dbReference type="EMBL" id="CP071250">
    <property type="protein sequence ID" value="UUF07616.1"/>
    <property type="molecule type" value="Genomic_DNA"/>
</dbReference>
<keyword evidence="6" id="KW-0050">Antiport</keyword>
<dbReference type="Pfam" id="PF01554">
    <property type="entry name" value="MatE"/>
    <property type="match status" value="2"/>
</dbReference>
<dbReference type="PIRSF" id="PIRSF006603">
    <property type="entry name" value="DinF"/>
    <property type="match status" value="1"/>
</dbReference>
<evidence type="ECO:0000256" key="12">
    <source>
        <dbReference type="ARBA" id="ARBA00031636"/>
    </source>
</evidence>
<dbReference type="InterPro" id="IPR050222">
    <property type="entry name" value="MATE_MdtK"/>
</dbReference>
<proteinExistence type="inferred from homology"/>
<keyword evidence="7" id="KW-1003">Cell membrane</keyword>
<gene>
    <name evidence="14" type="ORF">J0J70_08230</name>
</gene>
<feature type="transmembrane region" description="Helical" evidence="13">
    <location>
        <begin position="193"/>
        <end position="216"/>
    </location>
</feature>
<dbReference type="GO" id="GO:0015297">
    <property type="term" value="F:antiporter activity"/>
    <property type="evidence" value="ECO:0007669"/>
    <property type="project" value="UniProtKB-KW"/>
</dbReference>
<feature type="transmembrane region" description="Helical" evidence="13">
    <location>
        <begin position="130"/>
        <end position="150"/>
    </location>
</feature>
<evidence type="ECO:0000256" key="10">
    <source>
        <dbReference type="ARBA" id="ARBA00023065"/>
    </source>
</evidence>
<dbReference type="RefSeq" id="WP_212724820.1">
    <property type="nucleotide sequence ID" value="NZ_CP071250.1"/>
</dbReference>
<dbReference type="CDD" id="cd13134">
    <property type="entry name" value="MATE_like_8"/>
    <property type="match status" value="1"/>
</dbReference>
<reference evidence="14" key="1">
    <citation type="submission" date="2021-03" db="EMBL/GenBank/DDBJ databases">
        <title>Comparative Genomics and Metabolomics in the genus Turicibacter.</title>
        <authorList>
            <person name="Maki J."/>
            <person name="Looft T."/>
        </authorList>
    </citation>
    <scope>NUCLEOTIDE SEQUENCE</scope>
    <source>
        <strain evidence="14">ISU324</strain>
    </source>
</reference>
<sequence>MTENKGFYKRLLILTLPIVIQNLITTSLNMLDTLMIGNLGEVQLAAIGVANQFYFLYSLLVMGIGAGCSILIAQLWGKKDEEKIHSVLKLGLIGAIGFALVFMMIGFFASETIIGLFNSDTEVIRLGSDYLRISIFSYFVSALSFVYAGALRSIGNSALPMWGSLVGLVINGVLNAILIFGLLGAPALGVSGAAIATLIARIVECLIILTVVTLKVKPLRLSSKDFKHIEIPMVKLLYQTALPVVLNEACWGLANITYTMIYGHIGVNAIATTQITSTIINLFTIVIFGMAHASVVIIGNEIGANREEEGITYAKKIIRLAVVVGIIMAITLAVLAPFIVQVYNVSEIVRNDAMKILIIYAIFMLPRVYNGVQIVGILRGGGDAKYGSIAQGLSMWLVGIPLAFIAAYVFKWSISSVIFLSTFEEVLRFFILRRRFKSNKWINNMVKDMA</sequence>
<evidence type="ECO:0000256" key="2">
    <source>
        <dbReference type="ARBA" id="ARBA00004651"/>
    </source>
</evidence>
<keyword evidence="8 13" id="KW-0812">Transmembrane</keyword>
<keyword evidence="5" id="KW-0813">Transport</keyword>
<evidence type="ECO:0000256" key="4">
    <source>
        <dbReference type="ARBA" id="ARBA00020268"/>
    </source>
</evidence>
<feature type="transmembrane region" description="Helical" evidence="13">
    <location>
        <begin position="356"/>
        <end position="378"/>
    </location>
</feature>
<evidence type="ECO:0000256" key="5">
    <source>
        <dbReference type="ARBA" id="ARBA00022448"/>
    </source>
</evidence>
<keyword evidence="11 13" id="KW-0472">Membrane</keyword>
<feature type="transmembrane region" description="Helical" evidence="13">
    <location>
        <begin position="88"/>
        <end position="110"/>
    </location>
</feature>
<dbReference type="PANTHER" id="PTHR43298">
    <property type="entry name" value="MULTIDRUG RESISTANCE PROTEIN NORM-RELATED"/>
    <property type="match status" value="1"/>
</dbReference>